<dbReference type="Pfam" id="PF01381">
    <property type="entry name" value="HTH_3"/>
    <property type="match status" value="1"/>
</dbReference>
<dbReference type="InterPro" id="IPR052359">
    <property type="entry name" value="HTH-type_reg/antitoxin"/>
</dbReference>
<dbReference type="SUPFAM" id="SSF47413">
    <property type="entry name" value="lambda repressor-like DNA-binding domains"/>
    <property type="match status" value="1"/>
</dbReference>
<gene>
    <name evidence="5" type="ORF">MKP05_11045</name>
</gene>
<dbReference type="EMBL" id="JAKVPY010000011">
    <property type="protein sequence ID" value="MCH4563664.1"/>
    <property type="molecule type" value="Genomic_DNA"/>
</dbReference>
<evidence type="ECO:0000256" key="2">
    <source>
        <dbReference type="ARBA" id="ARBA00023125"/>
    </source>
</evidence>
<sequence length="74" mass="8223">MKAGKAAREARVDVSPAIEARHRMGLSQTEFASLLGVSRRTLQEWEQGRREPTGAARTLLRVATRHPEALKDLS</sequence>
<name>A0ABS9RV00_9GAMM</name>
<evidence type="ECO:0000259" key="4">
    <source>
        <dbReference type="PROSITE" id="PS50943"/>
    </source>
</evidence>
<dbReference type="Gene3D" id="1.10.260.40">
    <property type="entry name" value="lambda repressor-like DNA-binding domains"/>
    <property type="match status" value="1"/>
</dbReference>
<feature type="domain" description="HTH cro/C1-type" evidence="4">
    <location>
        <begin position="19"/>
        <end position="53"/>
    </location>
</feature>
<accession>A0ABS9RV00</accession>
<dbReference type="PROSITE" id="PS50943">
    <property type="entry name" value="HTH_CROC1"/>
    <property type="match status" value="1"/>
</dbReference>
<dbReference type="PANTHER" id="PTHR36511">
    <property type="entry name" value="MERR FAMILY BACTERIAL REGULATORY PROTEIN"/>
    <property type="match status" value="1"/>
</dbReference>
<keyword evidence="2" id="KW-0238">DNA-binding</keyword>
<evidence type="ECO:0000313" key="6">
    <source>
        <dbReference type="Proteomes" id="UP001202117"/>
    </source>
</evidence>
<keyword evidence="6" id="KW-1185">Reference proteome</keyword>
<keyword evidence="1" id="KW-0805">Transcription regulation</keyword>
<organism evidence="5 6">
    <name type="scientific">Halomonas flagellata</name>
    <dbReference type="NCBI Taxonomy" id="2920385"/>
    <lineage>
        <taxon>Bacteria</taxon>
        <taxon>Pseudomonadati</taxon>
        <taxon>Pseudomonadota</taxon>
        <taxon>Gammaproteobacteria</taxon>
        <taxon>Oceanospirillales</taxon>
        <taxon>Halomonadaceae</taxon>
        <taxon>Halomonas</taxon>
    </lineage>
</organism>
<evidence type="ECO:0000256" key="3">
    <source>
        <dbReference type="ARBA" id="ARBA00023163"/>
    </source>
</evidence>
<dbReference type="SMART" id="SM00530">
    <property type="entry name" value="HTH_XRE"/>
    <property type="match status" value="1"/>
</dbReference>
<keyword evidence="3" id="KW-0804">Transcription</keyword>
<dbReference type="PANTHER" id="PTHR36511:SF4">
    <property type="entry name" value="ANTITOXIN MQSA"/>
    <property type="match status" value="1"/>
</dbReference>
<dbReference type="Proteomes" id="UP001202117">
    <property type="component" value="Unassembled WGS sequence"/>
</dbReference>
<reference evidence="5 6" key="1">
    <citation type="submission" date="2022-02" db="EMBL/GenBank/DDBJ databases">
        <title>Halomonas fukangensis sp. nov., a halophilic bacterium isolated from a bulk soil of Kalidium foliatum at Fukang.</title>
        <authorList>
            <person name="Huang Y."/>
        </authorList>
    </citation>
    <scope>NUCLEOTIDE SEQUENCE [LARGE SCALE GENOMIC DNA]</scope>
    <source>
        <strain evidence="5 6">EGI 63088</strain>
    </source>
</reference>
<protein>
    <submittedName>
        <fullName evidence="5">Helix-turn-helix domain-containing protein</fullName>
    </submittedName>
</protein>
<dbReference type="CDD" id="cd00093">
    <property type="entry name" value="HTH_XRE"/>
    <property type="match status" value="1"/>
</dbReference>
<dbReference type="InterPro" id="IPR010982">
    <property type="entry name" value="Lambda_DNA-bd_dom_sf"/>
</dbReference>
<comment type="caution">
    <text evidence="5">The sequence shown here is derived from an EMBL/GenBank/DDBJ whole genome shotgun (WGS) entry which is preliminary data.</text>
</comment>
<dbReference type="InterPro" id="IPR001387">
    <property type="entry name" value="Cro/C1-type_HTH"/>
</dbReference>
<evidence type="ECO:0000256" key="1">
    <source>
        <dbReference type="ARBA" id="ARBA00023015"/>
    </source>
</evidence>
<proteinExistence type="predicted"/>
<evidence type="ECO:0000313" key="5">
    <source>
        <dbReference type="EMBL" id="MCH4563664.1"/>
    </source>
</evidence>